<dbReference type="InterPro" id="IPR018733">
    <property type="entry name" value="DUF2274"/>
</dbReference>
<gene>
    <name evidence="1" type="ORF">FG486_06345</name>
</gene>
<dbReference type="EMBL" id="VDES01000002">
    <property type="protein sequence ID" value="MBA1373953.1"/>
    <property type="molecule type" value="Genomic_DNA"/>
</dbReference>
<reference evidence="1 2" key="1">
    <citation type="journal article" date="1994" name="Int. J. Syst. Bacteriol.">
        <title>Phylogenetic positions of novel aerobic, bacteriochlorophyll a-containing bacteria and description of Roseococcus thiosulfatophilus gen. nov., sp. nov., Erythromicrobium ramosum gen. nov., sp. nov., and Erythrobacter litoralis sp. nov.</title>
        <authorList>
            <person name="Yurkov V."/>
            <person name="Stackebrandt E."/>
            <person name="Holmes A."/>
            <person name="Fuerst J.A."/>
            <person name="Hugenholtz P."/>
            <person name="Golecki J."/>
            <person name="Gad'on N."/>
            <person name="Gorlenko V.M."/>
            <person name="Kompantseva E.I."/>
            <person name="Drews G."/>
        </authorList>
    </citation>
    <scope>NUCLEOTIDE SEQUENCE [LARGE SCALE GENOMIC DNA]</scope>
    <source>
        <strain evidence="1 2">KR-99</strain>
    </source>
</reference>
<accession>A0A7V8RCL7</accession>
<dbReference type="Proteomes" id="UP000589292">
    <property type="component" value="Unassembled WGS sequence"/>
</dbReference>
<keyword evidence="2" id="KW-1185">Reference proteome</keyword>
<evidence type="ECO:0000313" key="2">
    <source>
        <dbReference type="Proteomes" id="UP000589292"/>
    </source>
</evidence>
<evidence type="ECO:0000313" key="1">
    <source>
        <dbReference type="EMBL" id="MBA1373953.1"/>
    </source>
</evidence>
<proteinExistence type="predicted"/>
<sequence length="74" mass="8482">MTRISLADITDEKPVRLTVEMPAKLHRDLQDYCIALSKGATAAVPSPERVIPAMIERFIASDRSYARERRQLRR</sequence>
<dbReference type="RefSeq" id="WP_181266958.1">
    <property type="nucleotide sequence ID" value="NZ_BAAAGB010000001.1"/>
</dbReference>
<dbReference type="AlphaFoldDB" id="A0A7V8RCL7"/>
<comment type="caution">
    <text evidence="1">The sequence shown here is derived from an EMBL/GenBank/DDBJ whole genome shotgun (WGS) entry which is preliminary data.</text>
</comment>
<name>A0A7V8RCL7_9SPHN</name>
<organism evidence="1 2">
    <name type="scientific">Sphingomonas ursincola</name>
    <dbReference type="NCBI Taxonomy" id="56361"/>
    <lineage>
        <taxon>Bacteria</taxon>
        <taxon>Pseudomonadati</taxon>
        <taxon>Pseudomonadota</taxon>
        <taxon>Alphaproteobacteria</taxon>
        <taxon>Sphingomonadales</taxon>
        <taxon>Sphingomonadaceae</taxon>
        <taxon>Sphingomonas</taxon>
    </lineage>
</organism>
<dbReference type="Pfam" id="PF10038">
    <property type="entry name" value="DUF2274"/>
    <property type="match status" value="1"/>
</dbReference>
<protein>
    <submittedName>
        <fullName evidence="1">DUF2274 domain-containing protein</fullName>
    </submittedName>
</protein>